<sequence>MRGLIIGYDPGEYSAIAIFDLKGNLLYKISKKDFREEEIISVIHRYGKPLVIATDKKIIPKAVERLAMKLKSKIFSPKDDLPVSLKKELAKDYSPNDNHERDAIASAVFALNYYSPLIKKIEKKLEELTVDSIFEKIIKNGISITDVLDSEFKIEEKKEIKKKSLPTPNCSSIIEEYKQKIDFLIEENMALRKKISQLLEMQKLTITIKIETERKEEKEEIDIKKILEQYREKRIKELYS</sequence>
<dbReference type="EnsemblBacteria" id="AAR39280">
    <property type="protein sequence ID" value="AAR39280"/>
    <property type="gene ID" value="NEQ435"/>
</dbReference>
<dbReference type="KEGG" id="neq:NEQ435"/>
<gene>
    <name evidence="2" type="ordered locus">NEQ435</name>
</gene>
<name>Q74M78_NANEQ</name>
<dbReference type="STRING" id="228908.NEQ435"/>
<dbReference type="Proteomes" id="UP000000578">
    <property type="component" value="Chromosome"/>
</dbReference>
<reference evidence="2 3" key="1">
    <citation type="journal article" date="2003" name="Proc. Natl. Acad. Sci. U.S.A.">
        <title>The genome of Nanoarchaeum equitans: insights into early archaeal evolution and derived parasitism.</title>
        <authorList>
            <person name="Waters E."/>
            <person name="Hohn M.J."/>
            <person name="Ahel I."/>
            <person name="Graham D.E."/>
            <person name="Adams M.D."/>
            <person name="Barnstead M."/>
            <person name="Beeson K.Y."/>
            <person name="Bibbs L."/>
            <person name="Bolanos R."/>
            <person name="Keller M."/>
            <person name="Kretz K."/>
            <person name="Lin X."/>
            <person name="Mathur E."/>
            <person name="Ni J."/>
            <person name="Podar M."/>
            <person name="Richardson T."/>
            <person name="Sutton G.G."/>
            <person name="Simon M."/>
            <person name="Soll D."/>
            <person name="Stetter K.O."/>
            <person name="Short J.M."/>
            <person name="Noordewier M."/>
        </authorList>
    </citation>
    <scope>NUCLEOTIDE SEQUENCE [LARGE SCALE GENOMIC DNA]</scope>
    <source>
        <strain evidence="2 3">Kin4-M</strain>
    </source>
</reference>
<evidence type="ECO:0000313" key="3">
    <source>
        <dbReference type="Proteomes" id="UP000000578"/>
    </source>
</evidence>
<feature type="coiled-coil region" evidence="1">
    <location>
        <begin position="174"/>
        <end position="201"/>
    </location>
</feature>
<keyword evidence="1" id="KW-0175">Coiled coil</keyword>
<protein>
    <submittedName>
        <fullName evidence="2">NEQ435</fullName>
    </submittedName>
</protein>
<dbReference type="EMBL" id="AE017199">
    <property type="protein sequence ID" value="AAR39280.1"/>
    <property type="molecule type" value="Genomic_DNA"/>
</dbReference>
<dbReference type="HOGENOM" id="CLU_1154370_0_0_2"/>
<accession>Q74M78</accession>
<dbReference type="BioCyc" id="NEQU228908:GJB6-462-MONOMER"/>
<dbReference type="PANTHER" id="PTHR40707">
    <property type="entry name" value="POSSIBLE NUCLEASE OF RNASE H FOLD, RUVC/YQGF FAMILY"/>
    <property type="match status" value="1"/>
</dbReference>
<dbReference type="Pfam" id="PF04312">
    <property type="entry name" value="DUF460"/>
    <property type="match status" value="1"/>
</dbReference>
<organism evidence="2 3">
    <name type="scientific">Nanoarchaeum equitans (strain Kin4-M)</name>
    <dbReference type="NCBI Taxonomy" id="228908"/>
    <lineage>
        <taxon>Archaea</taxon>
        <taxon>Nanobdellota</taxon>
        <taxon>Candidatus Nanoarchaeia</taxon>
        <taxon>Nanoarchaeales</taxon>
        <taxon>Nanoarchaeaceae</taxon>
        <taxon>Nanoarchaeum</taxon>
    </lineage>
</organism>
<dbReference type="InterPro" id="IPR007408">
    <property type="entry name" value="DUF460"/>
</dbReference>
<dbReference type="AlphaFoldDB" id="Q74M78"/>
<keyword evidence="3" id="KW-1185">Reference proteome</keyword>
<evidence type="ECO:0000256" key="1">
    <source>
        <dbReference type="SAM" id="Coils"/>
    </source>
</evidence>
<evidence type="ECO:0000313" key="2">
    <source>
        <dbReference type="EMBL" id="AAR39280.1"/>
    </source>
</evidence>
<dbReference type="PANTHER" id="PTHR40707:SF1">
    <property type="entry name" value="DUF460 DOMAIN-CONTAINING PROTEIN"/>
    <property type="match status" value="1"/>
</dbReference>
<proteinExistence type="predicted"/>